<feature type="transmembrane region" description="Helical" evidence="8">
    <location>
        <begin position="234"/>
        <end position="252"/>
    </location>
</feature>
<feature type="transmembrane region" description="Helical" evidence="8">
    <location>
        <begin position="492"/>
        <end position="512"/>
    </location>
</feature>
<dbReference type="Proteomes" id="UP000699042">
    <property type="component" value="Unassembled WGS sequence"/>
</dbReference>
<organism evidence="9 10">
    <name type="scientific">Colletotrichum scovillei</name>
    <dbReference type="NCBI Taxonomy" id="1209932"/>
    <lineage>
        <taxon>Eukaryota</taxon>
        <taxon>Fungi</taxon>
        <taxon>Dikarya</taxon>
        <taxon>Ascomycota</taxon>
        <taxon>Pezizomycotina</taxon>
        <taxon>Sordariomycetes</taxon>
        <taxon>Hypocreomycetidae</taxon>
        <taxon>Glomerellales</taxon>
        <taxon>Glomerellaceae</taxon>
        <taxon>Colletotrichum</taxon>
        <taxon>Colletotrichum acutatum species complex</taxon>
    </lineage>
</organism>
<accession>A0A9P7QTJ0</accession>
<keyword evidence="3 6" id="KW-0812">Transmembrane</keyword>
<proteinExistence type="inferred from homology"/>
<dbReference type="Pfam" id="PF00854">
    <property type="entry name" value="PTR2"/>
    <property type="match status" value="1"/>
</dbReference>
<keyword evidence="6" id="KW-0813">Transport</keyword>
<comment type="subcellular location">
    <subcellularLocation>
        <location evidence="1 6">Membrane</location>
        <topology evidence="1 6">Multi-pass membrane protein</topology>
    </subcellularLocation>
</comment>
<evidence type="ECO:0000256" key="7">
    <source>
        <dbReference type="SAM" id="MobiDB-lite"/>
    </source>
</evidence>
<evidence type="ECO:0000256" key="4">
    <source>
        <dbReference type="ARBA" id="ARBA00022989"/>
    </source>
</evidence>
<dbReference type="GO" id="GO:0016020">
    <property type="term" value="C:membrane"/>
    <property type="evidence" value="ECO:0007669"/>
    <property type="project" value="UniProtKB-SubCell"/>
</dbReference>
<feature type="transmembrane region" description="Helical" evidence="8">
    <location>
        <begin position="143"/>
        <end position="163"/>
    </location>
</feature>
<feature type="transmembrane region" description="Helical" evidence="8">
    <location>
        <begin position="352"/>
        <end position="371"/>
    </location>
</feature>
<evidence type="ECO:0000256" key="3">
    <source>
        <dbReference type="ARBA" id="ARBA00022692"/>
    </source>
</evidence>
<protein>
    <submittedName>
        <fullName evidence="9">PTR2-Di-and tripeptide permease</fullName>
    </submittedName>
</protein>
<feature type="region of interest" description="Disordered" evidence="7">
    <location>
        <begin position="1"/>
        <end position="22"/>
    </location>
</feature>
<dbReference type="SUPFAM" id="SSF103473">
    <property type="entry name" value="MFS general substrate transporter"/>
    <property type="match status" value="1"/>
</dbReference>
<feature type="transmembrane region" description="Helical" evidence="8">
    <location>
        <begin position="391"/>
        <end position="409"/>
    </location>
</feature>
<evidence type="ECO:0000256" key="1">
    <source>
        <dbReference type="ARBA" id="ARBA00004141"/>
    </source>
</evidence>
<dbReference type="PROSITE" id="PS01023">
    <property type="entry name" value="PTR2_2"/>
    <property type="match status" value="1"/>
</dbReference>
<dbReference type="InterPro" id="IPR018456">
    <property type="entry name" value="PTR2_symporter_CS"/>
</dbReference>
<evidence type="ECO:0000256" key="2">
    <source>
        <dbReference type="ARBA" id="ARBA00005982"/>
    </source>
</evidence>
<reference evidence="9" key="1">
    <citation type="submission" date="2021-05" db="EMBL/GenBank/DDBJ databases">
        <title>Comparative genomics of three Colletotrichum scovillei strains and genetic complementation revealed genes involved fungal growth and virulence on chili pepper.</title>
        <authorList>
            <person name="Hsieh D.-K."/>
            <person name="Chuang S.-C."/>
            <person name="Chen C.-Y."/>
            <person name="Chao Y.-T."/>
            <person name="Lu M.-Y.J."/>
            <person name="Lee M.-H."/>
            <person name="Shih M.-C."/>
        </authorList>
    </citation>
    <scope>NUCLEOTIDE SEQUENCE</scope>
    <source>
        <strain evidence="9">Coll-153</strain>
    </source>
</reference>
<keyword evidence="4 8" id="KW-1133">Transmembrane helix</keyword>
<evidence type="ECO:0000256" key="6">
    <source>
        <dbReference type="RuleBase" id="RU003755"/>
    </source>
</evidence>
<feature type="transmembrane region" description="Helical" evidence="8">
    <location>
        <begin position="169"/>
        <end position="189"/>
    </location>
</feature>
<dbReference type="AlphaFoldDB" id="A0A9P7QTJ0"/>
<gene>
    <name evidence="9" type="ORF">JMJ77_003387</name>
</gene>
<feature type="transmembrane region" description="Helical" evidence="8">
    <location>
        <begin position="421"/>
        <end position="439"/>
    </location>
</feature>
<dbReference type="EMBL" id="JAESDN010000015">
    <property type="protein sequence ID" value="KAG7041280.1"/>
    <property type="molecule type" value="Genomic_DNA"/>
</dbReference>
<evidence type="ECO:0000313" key="9">
    <source>
        <dbReference type="EMBL" id="KAG7041280.1"/>
    </source>
</evidence>
<dbReference type="InterPro" id="IPR000109">
    <property type="entry name" value="POT_fam"/>
</dbReference>
<dbReference type="GO" id="GO:0006857">
    <property type="term" value="P:oligopeptide transport"/>
    <property type="evidence" value="ECO:0007669"/>
    <property type="project" value="InterPro"/>
</dbReference>
<keyword evidence="5 8" id="KW-0472">Membrane</keyword>
<feature type="transmembrane region" description="Helical" evidence="8">
    <location>
        <begin position="518"/>
        <end position="539"/>
    </location>
</feature>
<feature type="transmembrane region" description="Helical" evidence="8">
    <location>
        <begin position="459"/>
        <end position="480"/>
    </location>
</feature>
<evidence type="ECO:0000256" key="5">
    <source>
        <dbReference type="ARBA" id="ARBA00023136"/>
    </source>
</evidence>
<sequence length="559" mass="61417">MTDAKDSITSPEEAQVQPDGPLKLPAQQWQGLRRVPDKLPAVALLILVVELGERFTYFGLSGPIQNYINNPYDPTSNLPGALGWGQAVATALGNFFKFWAYASTVIGAIIAGELEYDFQSHLNAFSERAPLTSRMVDQYLGKFKAILAACAVYIVGLIILVATSTPASIMNGAGFGGLIAAMIAIGLGTGGIKANVTPMCAEQYQNSHPVIKTLKSGEEVLVDPELTVQRLFMWFYWVVNIGALSPLITVNVEAHHSFWLAYLIPLIAIIISAGIFISGQKKYVKVPPEGSAIIDALQVTRIAIKERGFNNATPSALRESGRDGNYAIASETRYTDGYVMDVMRGLKSCKMFLFFPLYFICWIQIWNNLISQAGEMALHGTPNDLLQNLDPIALCIFIPFLDVIVYPMFRKYRIDFDPVTRIFVGFLFASISMVYASVLQHYIYNSPPKSIHVWIQAPAYILVAFSEAFIIVTGLELAFTQAPKNLRSVVSALFWLTIGIAAAICIALAPVSQDPYLVWMYGSLGIVGFVSGCAFYFCFHPGHNRKVMDQGVIIDGTEP</sequence>
<dbReference type="Gene3D" id="1.20.1250.20">
    <property type="entry name" value="MFS general substrate transporter like domains"/>
    <property type="match status" value="1"/>
</dbReference>
<evidence type="ECO:0000256" key="8">
    <source>
        <dbReference type="SAM" id="Phobius"/>
    </source>
</evidence>
<keyword evidence="10" id="KW-1185">Reference proteome</keyword>
<feature type="transmembrane region" description="Helical" evidence="8">
    <location>
        <begin position="258"/>
        <end position="277"/>
    </location>
</feature>
<dbReference type="PANTHER" id="PTHR11654">
    <property type="entry name" value="OLIGOPEPTIDE TRANSPORTER-RELATED"/>
    <property type="match status" value="1"/>
</dbReference>
<dbReference type="GO" id="GO:0022857">
    <property type="term" value="F:transmembrane transporter activity"/>
    <property type="evidence" value="ECO:0007669"/>
    <property type="project" value="InterPro"/>
</dbReference>
<comment type="similarity">
    <text evidence="2 6">Belongs to the major facilitator superfamily. Proton-dependent oligopeptide transporter (POT/PTR) (TC 2.A.17) family.</text>
</comment>
<name>A0A9P7QTJ0_9PEZI</name>
<dbReference type="InterPro" id="IPR036259">
    <property type="entry name" value="MFS_trans_sf"/>
</dbReference>
<comment type="caution">
    <text evidence="9">The sequence shown here is derived from an EMBL/GenBank/DDBJ whole genome shotgun (WGS) entry which is preliminary data.</text>
</comment>
<evidence type="ECO:0000313" key="10">
    <source>
        <dbReference type="Proteomes" id="UP000699042"/>
    </source>
</evidence>